<keyword evidence="5" id="KW-0539">Nucleus</keyword>
<dbReference type="InterPro" id="IPR011598">
    <property type="entry name" value="bHLH_dom"/>
</dbReference>
<proteinExistence type="inferred from homology"/>
<evidence type="ECO:0000256" key="5">
    <source>
        <dbReference type="ARBA" id="ARBA00023242"/>
    </source>
</evidence>
<dbReference type="InterPro" id="IPR045843">
    <property type="entry name" value="IND-like"/>
</dbReference>
<dbReference type="PROSITE" id="PS50888">
    <property type="entry name" value="BHLH"/>
    <property type="match status" value="1"/>
</dbReference>
<dbReference type="CDD" id="cd11393">
    <property type="entry name" value="bHLH_AtbHLH_like"/>
    <property type="match status" value="1"/>
</dbReference>
<dbReference type="GO" id="GO:0005634">
    <property type="term" value="C:nucleus"/>
    <property type="evidence" value="ECO:0007669"/>
    <property type="project" value="UniProtKB-SubCell"/>
</dbReference>
<evidence type="ECO:0000256" key="1">
    <source>
        <dbReference type="ARBA" id="ARBA00004123"/>
    </source>
</evidence>
<dbReference type="STRING" id="77586.A0A0D9VSK7"/>
<dbReference type="InterPro" id="IPR036638">
    <property type="entry name" value="HLH_DNA-bd_sf"/>
</dbReference>
<organism evidence="8 9">
    <name type="scientific">Leersia perrieri</name>
    <dbReference type="NCBI Taxonomy" id="77586"/>
    <lineage>
        <taxon>Eukaryota</taxon>
        <taxon>Viridiplantae</taxon>
        <taxon>Streptophyta</taxon>
        <taxon>Embryophyta</taxon>
        <taxon>Tracheophyta</taxon>
        <taxon>Spermatophyta</taxon>
        <taxon>Magnoliopsida</taxon>
        <taxon>Liliopsida</taxon>
        <taxon>Poales</taxon>
        <taxon>Poaceae</taxon>
        <taxon>BOP clade</taxon>
        <taxon>Oryzoideae</taxon>
        <taxon>Oryzeae</taxon>
        <taxon>Oryzinae</taxon>
        <taxon>Leersia</taxon>
    </lineage>
</organism>
<accession>A0A0D9VSK7</accession>
<dbReference type="SUPFAM" id="SSF47459">
    <property type="entry name" value="HLH, helix-loop-helix DNA-binding domain"/>
    <property type="match status" value="1"/>
</dbReference>
<evidence type="ECO:0000313" key="8">
    <source>
        <dbReference type="EnsemblPlants" id="LPERR03G11180.1"/>
    </source>
</evidence>
<dbReference type="Gramene" id="LPERR03G11180.1">
    <property type="protein sequence ID" value="LPERR03G11180.1"/>
    <property type="gene ID" value="LPERR03G11180"/>
</dbReference>
<comment type="subcellular location">
    <subcellularLocation>
        <location evidence="1">Nucleus</location>
    </subcellularLocation>
</comment>
<dbReference type="GO" id="GO:0046983">
    <property type="term" value="F:protein dimerization activity"/>
    <property type="evidence" value="ECO:0007669"/>
    <property type="project" value="InterPro"/>
</dbReference>
<dbReference type="GO" id="GO:0000981">
    <property type="term" value="F:DNA-binding transcription factor activity, RNA polymerase II-specific"/>
    <property type="evidence" value="ECO:0007669"/>
    <property type="project" value="TreeGrafter"/>
</dbReference>
<keyword evidence="3" id="KW-0805">Transcription regulation</keyword>
<dbReference type="PANTHER" id="PTHR16223">
    <property type="entry name" value="TRANSCRIPTION FACTOR BHLH83-RELATED"/>
    <property type="match status" value="1"/>
</dbReference>
<dbReference type="PANTHER" id="PTHR16223:SF367">
    <property type="entry name" value="OS03G0279500 PROTEIN"/>
    <property type="match status" value="1"/>
</dbReference>
<feature type="region of interest" description="Disordered" evidence="6">
    <location>
        <begin position="222"/>
        <end position="245"/>
    </location>
</feature>
<dbReference type="eggNOG" id="ENOG502S3H2">
    <property type="taxonomic scope" value="Eukaryota"/>
</dbReference>
<dbReference type="EnsemblPlants" id="LPERR03G11180.1">
    <property type="protein sequence ID" value="LPERR03G11180.1"/>
    <property type="gene ID" value="LPERR03G11180"/>
</dbReference>
<evidence type="ECO:0000256" key="2">
    <source>
        <dbReference type="ARBA" id="ARBA00005510"/>
    </source>
</evidence>
<feature type="domain" description="BHLH" evidence="7">
    <location>
        <begin position="163"/>
        <end position="212"/>
    </location>
</feature>
<dbReference type="InterPro" id="IPR045239">
    <property type="entry name" value="bHLH95_bHLH"/>
</dbReference>
<comment type="similarity">
    <text evidence="2">Belongs to the bHLH protein family.</text>
</comment>
<feature type="region of interest" description="Disordered" evidence="6">
    <location>
        <begin position="270"/>
        <end position="290"/>
    </location>
</feature>
<name>A0A0D9VSK7_9ORYZ</name>
<dbReference type="HOGENOM" id="CLU_032261_0_0_1"/>
<evidence type="ECO:0000313" key="9">
    <source>
        <dbReference type="Proteomes" id="UP000032180"/>
    </source>
</evidence>
<dbReference type="Proteomes" id="UP000032180">
    <property type="component" value="Chromosome 3"/>
</dbReference>
<evidence type="ECO:0000256" key="4">
    <source>
        <dbReference type="ARBA" id="ARBA00023163"/>
    </source>
</evidence>
<dbReference type="GO" id="GO:0000978">
    <property type="term" value="F:RNA polymerase II cis-regulatory region sequence-specific DNA binding"/>
    <property type="evidence" value="ECO:0007669"/>
    <property type="project" value="TreeGrafter"/>
</dbReference>
<reference evidence="9" key="2">
    <citation type="submission" date="2013-12" db="EMBL/GenBank/DDBJ databases">
        <authorList>
            <person name="Yu Y."/>
            <person name="Lee S."/>
            <person name="de Baynast K."/>
            <person name="Wissotski M."/>
            <person name="Liu L."/>
            <person name="Talag J."/>
            <person name="Goicoechea J."/>
            <person name="Angelova A."/>
            <person name="Jetty R."/>
            <person name="Kudrna D."/>
            <person name="Golser W."/>
            <person name="Rivera L."/>
            <person name="Zhang J."/>
            <person name="Wing R."/>
        </authorList>
    </citation>
    <scope>NUCLEOTIDE SEQUENCE</scope>
</reference>
<dbReference type="AlphaFoldDB" id="A0A0D9VSK7"/>
<feature type="region of interest" description="Disordered" evidence="6">
    <location>
        <begin position="146"/>
        <end position="167"/>
    </location>
</feature>
<feature type="compositionally biased region" description="Low complexity" evidence="6">
    <location>
        <begin position="222"/>
        <end position="237"/>
    </location>
</feature>
<evidence type="ECO:0000256" key="3">
    <source>
        <dbReference type="ARBA" id="ARBA00023015"/>
    </source>
</evidence>
<keyword evidence="4" id="KW-0804">Transcription</keyword>
<keyword evidence="9" id="KW-1185">Reference proteome</keyword>
<reference evidence="8 9" key="1">
    <citation type="submission" date="2012-08" db="EMBL/GenBank/DDBJ databases">
        <title>Oryza genome evolution.</title>
        <authorList>
            <person name="Wing R.A."/>
        </authorList>
    </citation>
    <scope>NUCLEOTIDE SEQUENCE</scope>
</reference>
<feature type="compositionally biased region" description="Basic and acidic residues" evidence="6">
    <location>
        <begin position="275"/>
        <end position="284"/>
    </location>
</feature>
<sequence>MWNCYAPSSLLLPLSDDYVKCEASNSPARTTDFERMLAAAPDYDLFRHMSFSPPPENLQSPTLFTTRSSENYLGENSIYGAVARPPYTQLSYPQPTAATATFTPVTVILFTYLKTLHLARWTAASEPMIPDGDGSGFRSSKRLKTATTATTQNPRHGLKCHAKPRNQPAKAACKRSQKLGDKITALQQLVSPYGKTDTASVLHEAAACIRQLHHQIQILTAPYSGTSPSSSSASQQDAGGGGGATTELRRRGLCVAALSPAVVSLVAEGAANGHRRADVEDQRRSWFSGQ</sequence>
<protein>
    <recommendedName>
        <fullName evidence="7">BHLH domain-containing protein</fullName>
    </recommendedName>
</protein>
<reference evidence="8" key="3">
    <citation type="submission" date="2015-04" db="UniProtKB">
        <authorList>
            <consortium name="EnsemblPlants"/>
        </authorList>
    </citation>
    <scope>IDENTIFICATION</scope>
</reference>
<evidence type="ECO:0000259" key="7">
    <source>
        <dbReference type="PROSITE" id="PS50888"/>
    </source>
</evidence>
<evidence type="ECO:0000256" key="6">
    <source>
        <dbReference type="SAM" id="MobiDB-lite"/>
    </source>
</evidence>